<comment type="caution">
    <text evidence="1">The sequence shown here is derived from an EMBL/GenBank/DDBJ whole genome shotgun (WGS) entry which is preliminary data.</text>
</comment>
<evidence type="ECO:0000313" key="2">
    <source>
        <dbReference type="Proteomes" id="UP000580861"/>
    </source>
</evidence>
<keyword evidence="2" id="KW-1185">Reference proteome</keyword>
<dbReference type="Proteomes" id="UP000580861">
    <property type="component" value="Unassembled WGS sequence"/>
</dbReference>
<reference evidence="1 2" key="1">
    <citation type="submission" date="2020-08" db="EMBL/GenBank/DDBJ databases">
        <title>Sequencing the genomes of 1000 actinobacteria strains.</title>
        <authorList>
            <person name="Klenk H.-P."/>
        </authorList>
    </citation>
    <scope>NUCLEOTIDE SEQUENCE [LARGE SCALE GENOMIC DNA]</scope>
    <source>
        <strain evidence="1 2">DSM 45272</strain>
    </source>
</reference>
<organism evidence="1 2">
    <name type="scientific">Amycolatopsis umgeniensis</name>
    <dbReference type="NCBI Taxonomy" id="336628"/>
    <lineage>
        <taxon>Bacteria</taxon>
        <taxon>Bacillati</taxon>
        <taxon>Actinomycetota</taxon>
        <taxon>Actinomycetes</taxon>
        <taxon>Pseudonocardiales</taxon>
        <taxon>Pseudonocardiaceae</taxon>
        <taxon>Amycolatopsis</taxon>
    </lineage>
</organism>
<accession>A0A841B664</accession>
<gene>
    <name evidence="1" type="ORF">HDA45_004071</name>
</gene>
<name>A0A841B664_9PSEU</name>
<evidence type="ECO:0000313" key="1">
    <source>
        <dbReference type="EMBL" id="MBB5853984.1"/>
    </source>
</evidence>
<sequence>MRLPTYAYLVADLRSGRVLDELPLTGVKYNKPLNDSGKFSGTWDLTRHPSSTRRDPYELTMPARRALYVMRDDRPMWGGIIWTRKYDSSSHKVEVAGADWWSYFDHRKVLPVLPAAPLPLDHVAGLKMAANDVEQNDLARALVQLAQTHAGGDIGIEFDDSRSFIYRDRTYTGHELSSVGEALRQLAAVINGPDIMFGVAPGTGGRVRRIMRVGTPRLGQTGTAHVWETGGNIVNYTWPSDATRMATRTFASGDGMAEGTPIAVAEDVDKYAQHWPLLESEQGYTSVSDADTLQGHADADQLVARLPVALPTLTVRGNTAPYVGEWDTGDDVRVVIRDEFIRRGLDTAMRIVDAQYAPSEAAETVTITMSPLIEDAA</sequence>
<dbReference type="AlphaFoldDB" id="A0A841B664"/>
<dbReference type="RefSeq" id="WP_184897652.1">
    <property type="nucleotide sequence ID" value="NZ_JACHMX010000001.1"/>
</dbReference>
<dbReference type="EMBL" id="JACHMX010000001">
    <property type="protein sequence ID" value="MBB5853984.1"/>
    <property type="molecule type" value="Genomic_DNA"/>
</dbReference>
<evidence type="ECO:0008006" key="3">
    <source>
        <dbReference type="Google" id="ProtNLM"/>
    </source>
</evidence>
<proteinExistence type="predicted"/>
<protein>
    <recommendedName>
        <fullName evidence="3">Minor tail protein</fullName>
    </recommendedName>
</protein>